<dbReference type="GO" id="GO:0097367">
    <property type="term" value="F:carbohydrate derivative binding"/>
    <property type="evidence" value="ECO:0007669"/>
    <property type="project" value="InterPro"/>
</dbReference>
<comment type="catalytic activity">
    <reaction evidence="1">
        <text>D-fructose 6-phosphate + L-glutamine = D-glucosamine 6-phosphate + L-glutamate</text>
        <dbReference type="Rhea" id="RHEA:13237"/>
        <dbReference type="ChEBI" id="CHEBI:29985"/>
        <dbReference type="ChEBI" id="CHEBI:58359"/>
        <dbReference type="ChEBI" id="CHEBI:58725"/>
        <dbReference type="ChEBI" id="CHEBI:61527"/>
        <dbReference type="EC" id="2.6.1.16"/>
    </reaction>
</comment>
<dbReference type="GO" id="GO:0006487">
    <property type="term" value="P:protein N-linked glycosylation"/>
    <property type="evidence" value="ECO:0007669"/>
    <property type="project" value="TreeGrafter"/>
</dbReference>
<dbReference type="SUPFAM" id="SSF53697">
    <property type="entry name" value="SIS domain"/>
    <property type="match status" value="1"/>
</dbReference>
<evidence type="ECO:0000313" key="7">
    <source>
        <dbReference type="EMBL" id="OCX19856.1"/>
    </source>
</evidence>
<dbReference type="GO" id="GO:0006002">
    <property type="term" value="P:fructose 6-phosphate metabolic process"/>
    <property type="evidence" value="ECO:0007669"/>
    <property type="project" value="TreeGrafter"/>
</dbReference>
<dbReference type="GO" id="GO:0006047">
    <property type="term" value="P:UDP-N-acetylglucosamine metabolic process"/>
    <property type="evidence" value="ECO:0007669"/>
    <property type="project" value="TreeGrafter"/>
</dbReference>
<dbReference type="InterPro" id="IPR001347">
    <property type="entry name" value="SIS_dom"/>
</dbReference>
<feature type="domain" description="SIS" evidence="6">
    <location>
        <begin position="40"/>
        <end position="174"/>
    </location>
</feature>
<keyword evidence="5" id="KW-0315">Glutamine amidotransferase</keyword>
<sequence>MTRGTMGEGIGLARLQAEMARQGADALASLTGNAVVAAELAASIARTGSLVLVGMGASHYVNRIVEPAWRKAGVDCRAETAGDILQQDLPVRPRTLVLVSQSGESGEILQLLDRLPHNSDLFGMTLAPQSTLGRTLPCLIGAGGQEVAFAATRSLTVTLALHAAALAVHGVGEEDLAAMLATPPLPDVDAALAALASKTSIIIAGRGELRGLAEASGLILMELARIPAFGFEFGQFRHGPLEALAPELGVLLLRGPGSLSAGTVTLAKAAAGAGSPPVIFDCSGEATIDGAVTVSFPPREGLGAVAAMLPALQKLIIAIAGRKVTGVGEPVRSTKITGIDHEA</sequence>
<dbReference type="GO" id="GO:0004360">
    <property type="term" value="F:glutamine-fructose-6-phosphate transaminase (isomerizing) activity"/>
    <property type="evidence" value="ECO:0007669"/>
    <property type="project" value="UniProtKB-EC"/>
</dbReference>
<dbReference type="PANTHER" id="PTHR10937:SF0">
    <property type="entry name" value="GLUTAMINE--FRUCTOSE-6-PHOSPHATE TRANSAMINASE (ISOMERIZING)"/>
    <property type="match status" value="1"/>
</dbReference>
<accession>A0A1C2DYX0</accession>
<proteinExistence type="predicted"/>
<dbReference type="EC" id="2.6.1.16" evidence="2"/>
<dbReference type="OrthoDB" id="7874969at2"/>
<keyword evidence="4" id="KW-0032">Aminotransferase</keyword>
<keyword evidence="8" id="KW-1185">Reference proteome</keyword>
<evidence type="ECO:0000256" key="5">
    <source>
        <dbReference type="ARBA" id="ARBA00022962"/>
    </source>
</evidence>
<dbReference type="PROSITE" id="PS51464">
    <property type="entry name" value="SIS"/>
    <property type="match status" value="2"/>
</dbReference>
<dbReference type="EMBL" id="MDEO01000030">
    <property type="protein sequence ID" value="OCX19856.1"/>
    <property type="molecule type" value="Genomic_DNA"/>
</dbReference>
<dbReference type="PANTHER" id="PTHR10937">
    <property type="entry name" value="GLUCOSAMINE--FRUCTOSE-6-PHOSPHATE AMINOTRANSFERASE, ISOMERIZING"/>
    <property type="match status" value="1"/>
</dbReference>
<organism evidence="7 8">
    <name type="scientific">Mesorhizobium hungaricum</name>
    <dbReference type="NCBI Taxonomy" id="1566387"/>
    <lineage>
        <taxon>Bacteria</taxon>
        <taxon>Pseudomonadati</taxon>
        <taxon>Pseudomonadota</taxon>
        <taxon>Alphaproteobacteria</taxon>
        <taxon>Hyphomicrobiales</taxon>
        <taxon>Phyllobacteriaceae</taxon>
        <taxon>Mesorhizobium</taxon>
    </lineage>
</organism>
<evidence type="ECO:0000256" key="3">
    <source>
        <dbReference type="ARBA" id="ARBA00016090"/>
    </source>
</evidence>
<protein>
    <recommendedName>
        <fullName evidence="3">Glutamine--fructose-6-phosphate aminotransferase [isomerizing]</fullName>
        <ecNumber evidence="2">2.6.1.16</ecNumber>
    </recommendedName>
</protein>
<evidence type="ECO:0000313" key="8">
    <source>
        <dbReference type="Proteomes" id="UP000094412"/>
    </source>
</evidence>
<feature type="domain" description="SIS" evidence="6">
    <location>
        <begin position="191"/>
        <end position="330"/>
    </location>
</feature>
<dbReference type="AlphaFoldDB" id="A0A1C2DYX0"/>
<dbReference type="Gene3D" id="3.40.50.10490">
    <property type="entry name" value="Glucose-6-phosphate isomerase like protein, domain 1"/>
    <property type="match status" value="2"/>
</dbReference>
<name>A0A1C2DYX0_9HYPH</name>
<evidence type="ECO:0000256" key="4">
    <source>
        <dbReference type="ARBA" id="ARBA00022576"/>
    </source>
</evidence>
<evidence type="ECO:0000256" key="2">
    <source>
        <dbReference type="ARBA" id="ARBA00012916"/>
    </source>
</evidence>
<dbReference type="STRING" id="1566387.QV13_09600"/>
<evidence type="ECO:0000259" key="6">
    <source>
        <dbReference type="PROSITE" id="PS51464"/>
    </source>
</evidence>
<reference evidence="7 8" key="1">
    <citation type="submission" date="2016-08" db="EMBL/GenBank/DDBJ databases">
        <title>Whole genome sequence of Mesorhizobium sp. strain UASWS1009 isolated from industrial sewage.</title>
        <authorList>
            <person name="Crovadore J."/>
            <person name="Calmin G."/>
            <person name="Chablais R."/>
            <person name="Cochard B."/>
            <person name="Lefort F."/>
        </authorList>
    </citation>
    <scope>NUCLEOTIDE SEQUENCE [LARGE SCALE GENOMIC DNA]</scope>
    <source>
        <strain evidence="7 8">UASWS1009</strain>
    </source>
</reference>
<dbReference type="RefSeq" id="WP_024923536.1">
    <property type="nucleotide sequence ID" value="NZ_MDEO01000030.1"/>
</dbReference>
<gene>
    <name evidence="7" type="ORF">QV13_09600</name>
</gene>
<dbReference type="InterPro" id="IPR046348">
    <property type="entry name" value="SIS_dom_sf"/>
</dbReference>
<keyword evidence="4" id="KW-0808">Transferase</keyword>
<dbReference type="Proteomes" id="UP000094412">
    <property type="component" value="Unassembled WGS sequence"/>
</dbReference>
<evidence type="ECO:0000256" key="1">
    <source>
        <dbReference type="ARBA" id="ARBA00001031"/>
    </source>
</evidence>
<comment type="caution">
    <text evidence="7">The sequence shown here is derived from an EMBL/GenBank/DDBJ whole genome shotgun (WGS) entry which is preliminary data.</text>
</comment>